<accession>A0A4Y7TWW1</accession>
<dbReference type="EMBL" id="QPFP01000002">
    <property type="protein sequence ID" value="TEB38660.1"/>
    <property type="molecule type" value="Genomic_DNA"/>
</dbReference>
<organism evidence="1 2">
    <name type="scientific">Coprinellus micaceus</name>
    <name type="common">Glistening ink-cap mushroom</name>
    <name type="synonym">Coprinus micaceus</name>
    <dbReference type="NCBI Taxonomy" id="71717"/>
    <lineage>
        <taxon>Eukaryota</taxon>
        <taxon>Fungi</taxon>
        <taxon>Dikarya</taxon>
        <taxon>Basidiomycota</taxon>
        <taxon>Agaricomycotina</taxon>
        <taxon>Agaricomycetes</taxon>
        <taxon>Agaricomycetidae</taxon>
        <taxon>Agaricales</taxon>
        <taxon>Agaricineae</taxon>
        <taxon>Psathyrellaceae</taxon>
        <taxon>Coprinellus</taxon>
    </lineage>
</organism>
<gene>
    <name evidence="1" type="ORF">FA13DRAFT_389442</name>
</gene>
<sequence>MGNRGSPSPPNAAMRRFVGDTFALLILSILRPHPFATSCHSAFLQPHSERTSDPRPFHIPWSTYRRLNLIADETCGRTWVRRTRLANFFRWTEGVPWTRFSLHVLLRLRSLCLSLSHLSCPIPFSLMFWHESTLRSAHDPTHTTFSLPSSSVHFYDTILDERTIHDLYYL</sequence>
<reference evidence="1 2" key="1">
    <citation type="journal article" date="2019" name="Nat. Ecol. Evol.">
        <title>Megaphylogeny resolves global patterns of mushroom evolution.</title>
        <authorList>
            <person name="Varga T."/>
            <person name="Krizsan K."/>
            <person name="Foldi C."/>
            <person name="Dima B."/>
            <person name="Sanchez-Garcia M."/>
            <person name="Sanchez-Ramirez S."/>
            <person name="Szollosi G.J."/>
            <person name="Szarkandi J.G."/>
            <person name="Papp V."/>
            <person name="Albert L."/>
            <person name="Andreopoulos W."/>
            <person name="Angelini C."/>
            <person name="Antonin V."/>
            <person name="Barry K.W."/>
            <person name="Bougher N.L."/>
            <person name="Buchanan P."/>
            <person name="Buyck B."/>
            <person name="Bense V."/>
            <person name="Catcheside P."/>
            <person name="Chovatia M."/>
            <person name="Cooper J."/>
            <person name="Damon W."/>
            <person name="Desjardin D."/>
            <person name="Finy P."/>
            <person name="Geml J."/>
            <person name="Haridas S."/>
            <person name="Hughes K."/>
            <person name="Justo A."/>
            <person name="Karasinski D."/>
            <person name="Kautmanova I."/>
            <person name="Kiss B."/>
            <person name="Kocsube S."/>
            <person name="Kotiranta H."/>
            <person name="LaButti K.M."/>
            <person name="Lechner B.E."/>
            <person name="Liimatainen K."/>
            <person name="Lipzen A."/>
            <person name="Lukacs Z."/>
            <person name="Mihaltcheva S."/>
            <person name="Morgado L.N."/>
            <person name="Niskanen T."/>
            <person name="Noordeloos M.E."/>
            <person name="Ohm R.A."/>
            <person name="Ortiz-Santana B."/>
            <person name="Ovrebo C."/>
            <person name="Racz N."/>
            <person name="Riley R."/>
            <person name="Savchenko A."/>
            <person name="Shiryaev A."/>
            <person name="Soop K."/>
            <person name="Spirin V."/>
            <person name="Szebenyi C."/>
            <person name="Tomsovsky M."/>
            <person name="Tulloss R.E."/>
            <person name="Uehling J."/>
            <person name="Grigoriev I.V."/>
            <person name="Vagvolgyi C."/>
            <person name="Papp T."/>
            <person name="Martin F.M."/>
            <person name="Miettinen O."/>
            <person name="Hibbett D.S."/>
            <person name="Nagy L.G."/>
        </authorList>
    </citation>
    <scope>NUCLEOTIDE SEQUENCE [LARGE SCALE GENOMIC DNA]</scope>
    <source>
        <strain evidence="1 2">FP101781</strain>
    </source>
</reference>
<comment type="caution">
    <text evidence="1">The sequence shown here is derived from an EMBL/GenBank/DDBJ whole genome shotgun (WGS) entry which is preliminary data.</text>
</comment>
<dbReference type="Proteomes" id="UP000298030">
    <property type="component" value="Unassembled WGS sequence"/>
</dbReference>
<evidence type="ECO:0000313" key="2">
    <source>
        <dbReference type="Proteomes" id="UP000298030"/>
    </source>
</evidence>
<keyword evidence="2" id="KW-1185">Reference proteome</keyword>
<protein>
    <submittedName>
        <fullName evidence="1">Uncharacterized protein</fullName>
    </submittedName>
</protein>
<evidence type="ECO:0000313" key="1">
    <source>
        <dbReference type="EMBL" id="TEB38660.1"/>
    </source>
</evidence>
<proteinExistence type="predicted"/>
<dbReference type="AlphaFoldDB" id="A0A4Y7TWW1"/>
<name>A0A4Y7TWW1_COPMI</name>